<dbReference type="HOGENOM" id="CLU_2667543_0_0_9"/>
<dbReference type="STRING" id="585501.HMPREF6123_1228"/>
<reference evidence="1 2" key="1">
    <citation type="submission" date="2009-04" db="EMBL/GenBank/DDBJ databases">
        <authorList>
            <person name="Qin X."/>
            <person name="Bachman B."/>
            <person name="Battles P."/>
            <person name="Bell A."/>
            <person name="Bess C."/>
            <person name="Bickham C."/>
            <person name="Chaboub L."/>
            <person name="Chen D."/>
            <person name="Coyle M."/>
            <person name="Deiros D.R."/>
            <person name="Dinh H."/>
            <person name="Forbes L."/>
            <person name="Fowler G."/>
            <person name="Francisco L."/>
            <person name="Fu Q."/>
            <person name="Gubbala S."/>
            <person name="Hale W."/>
            <person name="Han Y."/>
            <person name="Hemphill L."/>
            <person name="Highlander S.K."/>
            <person name="Hirani K."/>
            <person name="Hogues M."/>
            <person name="Jackson L."/>
            <person name="Jakkamsetti A."/>
            <person name="Javaid M."/>
            <person name="Jiang H."/>
            <person name="Korchina V."/>
            <person name="Kovar C."/>
            <person name="Lara F."/>
            <person name="Lee S."/>
            <person name="Mata R."/>
            <person name="Mathew T."/>
            <person name="Moen C."/>
            <person name="Morales K."/>
            <person name="Munidasa M."/>
            <person name="Nazareth L."/>
            <person name="Ngo R."/>
            <person name="Nguyen L."/>
            <person name="Okwuonu G."/>
            <person name="Ongeri F."/>
            <person name="Patil S."/>
            <person name="Petrosino J."/>
            <person name="Pham C."/>
            <person name="Pham P."/>
            <person name="Pu L.-L."/>
            <person name="Puazo M."/>
            <person name="Raj R."/>
            <person name="Reid J."/>
            <person name="Rouhana J."/>
            <person name="Saada N."/>
            <person name="Shang Y."/>
            <person name="Simmons D."/>
            <person name="Thornton R."/>
            <person name="Warren J."/>
            <person name="Weissenberger G."/>
            <person name="Zhang J."/>
            <person name="Zhang L."/>
            <person name="Zhou C."/>
            <person name="Zhu D."/>
            <person name="Muzny D."/>
            <person name="Worley K."/>
            <person name="Gibbs R."/>
        </authorList>
    </citation>
    <scope>NUCLEOTIDE SEQUENCE [LARGE SCALE GENOMIC DNA]</scope>
    <source>
        <strain evidence="1 2">F0268</strain>
    </source>
</reference>
<dbReference type="InParanoid" id="C2KXK9"/>
<accession>C2KXK9</accession>
<evidence type="ECO:0000313" key="1">
    <source>
        <dbReference type="EMBL" id="EEJ51497.1"/>
    </source>
</evidence>
<sequence length="75" mass="8686">MIQWFRLKNYAKEITLMDIVALLEVLAKGLLDAENKYSGFSLVIYDFRNTMKSKGFVLCFTLRLGGRGWQSYSII</sequence>
<name>C2KXK9_9FIRM</name>
<dbReference type="EMBL" id="ACKX01000122">
    <property type="protein sequence ID" value="EEJ51497.1"/>
    <property type="molecule type" value="Genomic_DNA"/>
</dbReference>
<dbReference type="AlphaFoldDB" id="C2KXK9"/>
<organism evidence="1 2">
    <name type="scientific">Oribacterium sinus F0268</name>
    <dbReference type="NCBI Taxonomy" id="585501"/>
    <lineage>
        <taxon>Bacteria</taxon>
        <taxon>Bacillati</taxon>
        <taxon>Bacillota</taxon>
        <taxon>Clostridia</taxon>
        <taxon>Lachnospirales</taxon>
        <taxon>Lachnospiraceae</taxon>
        <taxon>Oribacterium</taxon>
    </lineage>
</organism>
<protein>
    <submittedName>
        <fullName evidence="1">Uncharacterized protein</fullName>
    </submittedName>
</protein>
<dbReference type="Proteomes" id="UP000004121">
    <property type="component" value="Unassembled WGS sequence"/>
</dbReference>
<dbReference type="eggNOG" id="ENOG50325M0">
    <property type="taxonomic scope" value="Bacteria"/>
</dbReference>
<keyword evidence="2" id="KW-1185">Reference proteome</keyword>
<gene>
    <name evidence="1" type="ORF">HMPREF6123_1228</name>
</gene>
<comment type="caution">
    <text evidence="1">The sequence shown here is derived from an EMBL/GenBank/DDBJ whole genome shotgun (WGS) entry which is preliminary data.</text>
</comment>
<proteinExistence type="predicted"/>
<evidence type="ECO:0000313" key="2">
    <source>
        <dbReference type="Proteomes" id="UP000004121"/>
    </source>
</evidence>